<dbReference type="GO" id="GO:0003924">
    <property type="term" value="F:GTPase activity"/>
    <property type="evidence" value="ECO:0007669"/>
    <property type="project" value="InterPro"/>
</dbReference>
<evidence type="ECO:0000256" key="1">
    <source>
        <dbReference type="SAM" id="MobiDB-lite"/>
    </source>
</evidence>
<evidence type="ECO:0000313" key="3">
    <source>
        <dbReference type="EMBL" id="RLL99576.1"/>
    </source>
</evidence>
<feature type="compositionally biased region" description="Basic and acidic residues" evidence="1">
    <location>
        <begin position="42"/>
        <end position="51"/>
    </location>
</feature>
<gene>
    <name evidence="3" type="ORF">CFD26_100492</name>
</gene>
<dbReference type="InterPro" id="IPR050055">
    <property type="entry name" value="EF-Tu_GTPase"/>
</dbReference>
<dbReference type="PANTHER" id="PTHR43721">
    <property type="entry name" value="ELONGATION FACTOR TU-RELATED"/>
    <property type="match status" value="1"/>
</dbReference>
<evidence type="ECO:0000259" key="2">
    <source>
        <dbReference type="Pfam" id="PF00009"/>
    </source>
</evidence>
<dbReference type="GO" id="GO:0005525">
    <property type="term" value="F:GTP binding"/>
    <property type="evidence" value="ECO:0007669"/>
    <property type="project" value="InterPro"/>
</dbReference>
<proteinExistence type="predicted"/>
<keyword evidence="4" id="KW-1185">Reference proteome</keyword>
<dbReference type="STRING" id="1245748.A0A3R7J774"/>
<feature type="compositionally biased region" description="Polar residues" evidence="1">
    <location>
        <begin position="27"/>
        <end position="41"/>
    </location>
</feature>
<feature type="region of interest" description="Disordered" evidence="1">
    <location>
        <begin position="1"/>
        <end position="68"/>
    </location>
</feature>
<dbReference type="Gene3D" id="3.40.50.300">
    <property type="entry name" value="P-loop containing nucleotide triphosphate hydrolases"/>
    <property type="match status" value="1"/>
</dbReference>
<organism evidence="3 4">
    <name type="scientific">Aspergillus turcosus</name>
    <dbReference type="NCBI Taxonomy" id="1245748"/>
    <lineage>
        <taxon>Eukaryota</taxon>
        <taxon>Fungi</taxon>
        <taxon>Dikarya</taxon>
        <taxon>Ascomycota</taxon>
        <taxon>Pezizomycotina</taxon>
        <taxon>Eurotiomycetes</taxon>
        <taxon>Eurotiomycetidae</taxon>
        <taxon>Eurotiales</taxon>
        <taxon>Aspergillaceae</taxon>
        <taxon>Aspergillus</taxon>
        <taxon>Aspergillus subgen. Fumigati</taxon>
    </lineage>
</organism>
<feature type="compositionally biased region" description="Low complexity" evidence="1">
    <location>
        <begin position="119"/>
        <end position="130"/>
    </location>
</feature>
<accession>A0A3R7J774</accession>
<reference evidence="3 4" key="1">
    <citation type="submission" date="2018-08" db="EMBL/GenBank/DDBJ databases">
        <title>Draft genome sequences of two Aspergillus turcosus clinical strains isolated from bronchoalveolar lavage fluid: one azole-susceptible and the other azole-resistant.</title>
        <authorList>
            <person name="Parent-Michaud M."/>
            <person name="Dufresne P.J."/>
            <person name="Fournier E."/>
            <person name="Martineau C."/>
            <person name="Moreira S."/>
            <person name="Perkins V."/>
            <person name="De Repentigny L."/>
            <person name="Dufresne S.F."/>
        </authorList>
    </citation>
    <scope>NUCLEOTIDE SEQUENCE [LARGE SCALE GENOMIC DNA]</scope>
    <source>
        <strain evidence="3">HMR AF 1038</strain>
    </source>
</reference>
<sequence>MASIFTYDPDPPRVSSPWSTSGSSTPQLTASGNRGSTVRTRSGTELDRADPDFLSDYGITKLEPEPQEGPTEYKLHLLLRPRRLYNSMTTGHVVGGSYHSRASLSTSGPTPSSFESSLRSAQVRSTQSRQQRLQQLTTQLLWRLQQSSPFHSSTTANLVLPLLPEATPQLGTPQKPARLIPGLEESQGALYEIGVADDGTFVGLTQDELDESLTNLQVMAASLGCKVEILRRVIVGKCEWAEWAEDTCAEAADTGRIHTESLWVAEALVSPDLEYYGLISHRDELDGQSPSRGTQTKFIRQDNHSATEQIRISITGPSAAGKSSLLGTLTSSILDNGRGASRLSLLKHRHEISSGITSSIAQELIGYATGDSTNDPVEVINYASGNVAAWDDIHATAKDSRLAFVSDLPGSVRYLKSTLRGLISWAPHYVLLCIPANCDEELVPGPVGGAAEQMAEINLALSHLNLCIKLQIPTVVVITKMDVASRAGLRSNLTKVLSALKLAGKKPSMLPVQSTTGEKDVDLQHIWRTDGEEVKKVIDAANNDWSSTVPIVLTSAVSGTGVGKLHAFLRYLPIPQRPSLRDTSIGETPSDTNIPANLFDIDEVFTIPPSKVYSTSMEQNARENQGVVLCGLVRCGSISVGDQLLVGPLLVNPHAEPENLLSAPRSQSGRSRPPSEEFSTSFSQGFLSGKATFHAQAIWQRVRVVSVRNLRLPVRSLIQDQVGTIGIEPVPAQNEQTPRLGKVRKGAILADFGPSGLPAKPSLFHTGFVASFPSSEFASSMSPPLLLGGNAIAYVSNIRSTVKVTCVTLAEDEIISSPPSPTEPDFFSFDNDAVAGKSHASEVNNVVNSAKNTSHGDVKITFSFVTSVEWVETGSRVLVVPGTSTALSPAQGSPPALGLGGFVGRVCSVIFSEVHENAIERETTRKEGASMAFQMEGSEPILSTLRALSETPAFNDLAYDEGLARAKLTAYTQQNRRDQTVRILQSFIDYLPPDGKRLITRFVVTSDRLYELAEHLRMAVLIPSTVNSPKNAMTMVTPLHEDFRKMAMALIPTSVENEYTVKCYEDCSTIIGHLVPDRIVLTQHDKTGDLPSRVIIETHAAIAEFFMPQDKLSRSMNFLMIRPLGWVNIFCYFPSISTQLNFYYQEINSLKNVMMLSVSLHREFARFTLALEQTSTPDQYNVKTFHRFTPVYEGFLPQSRTITMRAHDGRIPLPSPALLQVHCAIAHILHATGMGVVPRFSSIAEPLHRLKTLRLQPGPKKGRARKRFVANTSIGHEDATFAQLVRDARHAWDVIKDRLTSAPTLAYPDFSKPFKLSWS</sequence>
<comment type="caution">
    <text evidence="3">The sequence shown here is derived from an EMBL/GenBank/DDBJ whole genome shotgun (WGS) entry which is preliminary data.</text>
</comment>
<dbReference type="Proteomes" id="UP000215289">
    <property type="component" value="Unassembled WGS sequence"/>
</dbReference>
<dbReference type="GO" id="GO:0003746">
    <property type="term" value="F:translation elongation factor activity"/>
    <property type="evidence" value="ECO:0007669"/>
    <property type="project" value="TreeGrafter"/>
</dbReference>
<dbReference type="OrthoDB" id="5342685at2759"/>
<dbReference type="PANTHER" id="PTHR43721:SF30">
    <property type="entry name" value="TR-TYPE G DOMAIN-CONTAINING PROTEIN"/>
    <property type="match status" value="1"/>
</dbReference>
<dbReference type="SUPFAM" id="SSF52540">
    <property type="entry name" value="P-loop containing nucleoside triphosphate hydrolases"/>
    <property type="match status" value="1"/>
</dbReference>
<evidence type="ECO:0000313" key="4">
    <source>
        <dbReference type="Proteomes" id="UP000215289"/>
    </source>
</evidence>
<feature type="region of interest" description="Disordered" evidence="1">
    <location>
        <begin position="659"/>
        <end position="681"/>
    </location>
</feature>
<feature type="compositionally biased region" description="Low complexity" evidence="1">
    <location>
        <begin position="662"/>
        <end position="672"/>
    </location>
</feature>
<feature type="compositionally biased region" description="Polar residues" evidence="1">
    <location>
        <begin position="100"/>
        <end position="118"/>
    </location>
</feature>
<dbReference type="Pfam" id="PF00009">
    <property type="entry name" value="GTP_EFTU"/>
    <property type="match status" value="1"/>
</dbReference>
<protein>
    <recommendedName>
        <fullName evidence="2">Tr-type G domain-containing protein</fullName>
    </recommendedName>
</protein>
<name>A0A3R7J774_9EURO</name>
<dbReference type="InterPro" id="IPR000795">
    <property type="entry name" value="T_Tr_GTP-bd_dom"/>
</dbReference>
<dbReference type="EMBL" id="NIDN02000028">
    <property type="protein sequence ID" value="RLL99576.1"/>
    <property type="molecule type" value="Genomic_DNA"/>
</dbReference>
<feature type="domain" description="Tr-type G" evidence="2">
    <location>
        <begin position="310"/>
        <end position="567"/>
    </location>
</feature>
<dbReference type="InterPro" id="IPR027417">
    <property type="entry name" value="P-loop_NTPase"/>
</dbReference>
<feature type="compositionally biased region" description="Low complexity" evidence="1">
    <location>
        <begin position="15"/>
        <end position="26"/>
    </location>
</feature>
<feature type="region of interest" description="Disordered" evidence="1">
    <location>
        <begin position="100"/>
        <end position="130"/>
    </location>
</feature>